<protein>
    <submittedName>
        <fullName evidence="1">Uncharacterized protein</fullName>
    </submittedName>
</protein>
<name>A0ACD5AHD3_9ACTN</name>
<sequence>MTTTADTAVRDPGAAPGPVGITVWTVPIAAASAAADFDEAYAVLDATERERFARLRRTGDRMRYLAVHHVFRLLLGAALGAAPAEVAFRRYCARCGEEGHGKPVPYLPGGATLSASLSHSAAYALIALSDTADVPVGVDVERVRPEMDWSRIPCVEGGRTTHGFEQWTRAEALVKAAGTGLSRTPPRYTGQVFGGWRAARVPGSGHEWYVRSVRSPQGYAASVAAGVAGARVGVREWRP</sequence>
<dbReference type="EMBL" id="CP146022">
    <property type="protein sequence ID" value="WWQ66623.1"/>
    <property type="molecule type" value="Genomic_DNA"/>
</dbReference>
<reference evidence="1" key="1">
    <citation type="journal article" date="2025" name="Int. J. Syst. Evol. Microbiol.">
        <title>Streptomyces citrinus sp. nov., with yellow diffusible pigment.</title>
        <authorList>
            <person name="He Y."/>
            <person name="Yang E."/>
            <person name="Xu J."/>
            <person name="Sun Y."/>
            <person name="Sun L."/>
        </authorList>
    </citation>
    <scope>NUCLEOTIDE SEQUENCE</scope>
    <source>
        <strain evidence="1">Q6</strain>
    </source>
</reference>
<organism evidence="1 2">
    <name type="scientific">Streptomyces citrinus</name>
    <dbReference type="NCBI Taxonomy" id="3118173"/>
    <lineage>
        <taxon>Bacteria</taxon>
        <taxon>Bacillati</taxon>
        <taxon>Actinomycetota</taxon>
        <taxon>Actinomycetes</taxon>
        <taxon>Kitasatosporales</taxon>
        <taxon>Streptomycetaceae</taxon>
        <taxon>Streptomyces</taxon>
    </lineage>
</organism>
<keyword evidence="2" id="KW-1185">Reference proteome</keyword>
<evidence type="ECO:0000313" key="1">
    <source>
        <dbReference type="EMBL" id="WWQ66623.1"/>
    </source>
</evidence>
<dbReference type="Proteomes" id="UP001432251">
    <property type="component" value="Chromosome"/>
</dbReference>
<gene>
    <name evidence="1" type="ORF">V2W30_26995</name>
</gene>
<proteinExistence type="predicted"/>
<evidence type="ECO:0000313" key="2">
    <source>
        <dbReference type="Proteomes" id="UP001432251"/>
    </source>
</evidence>
<accession>A0ACD5AHD3</accession>